<accession>A0A3L6D7Q3</accession>
<evidence type="ECO:0000313" key="2">
    <source>
        <dbReference type="EMBL" id="PWZ04579.1"/>
    </source>
</evidence>
<protein>
    <submittedName>
        <fullName evidence="2">Uncharacterized protein</fullName>
    </submittedName>
</protein>
<proteinExistence type="predicted"/>
<reference evidence="2 3" key="1">
    <citation type="journal article" date="2018" name="Nat. Genet.">
        <title>Extensive intraspecific gene order and gene structural variations between Mo17 and other maize genomes.</title>
        <authorList>
            <person name="Sun S."/>
            <person name="Zhou Y."/>
            <person name="Chen J."/>
            <person name="Shi J."/>
            <person name="Zhao H."/>
            <person name="Zhao H."/>
            <person name="Song W."/>
            <person name="Zhang M."/>
            <person name="Cui Y."/>
            <person name="Dong X."/>
            <person name="Liu H."/>
            <person name="Ma X."/>
            <person name="Jiao Y."/>
            <person name="Wang B."/>
            <person name="Wei X."/>
            <person name="Stein J.C."/>
            <person name="Glaubitz J.C."/>
            <person name="Lu F."/>
            <person name="Yu G."/>
            <person name="Liang C."/>
            <person name="Fengler K."/>
            <person name="Li B."/>
            <person name="Rafalski A."/>
            <person name="Schnable P.S."/>
            <person name="Ware D.H."/>
            <person name="Buckler E.S."/>
            <person name="Lai J."/>
        </authorList>
    </citation>
    <scope>NUCLEOTIDE SEQUENCE [LARGE SCALE GENOMIC DNA]</scope>
    <source>
        <strain evidence="3">cv. Missouri 17</strain>
        <tissue evidence="2">Seedling</tissue>
    </source>
</reference>
<evidence type="ECO:0000313" key="3">
    <source>
        <dbReference type="Proteomes" id="UP000251960"/>
    </source>
</evidence>
<feature type="region of interest" description="Disordered" evidence="1">
    <location>
        <begin position="1"/>
        <end position="86"/>
    </location>
</feature>
<evidence type="ECO:0000256" key="1">
    <source>
        <dbReference type="SAM" id="MobiDB-lite"/>
    </source>
</evidence>
<feature type="non-terminal residue" evidence="2">
    <location>
        <position position="1"/>
    </location>
</feature>
<dbReference type="Proteomes" id="UP000251960">
    <property type="component" value="Unassembled WGS sequence"/>
</dbReference>
<dbReference type="EMBL" id="NCVQ01000131">
    <property type="protein sequence ID" value="PWZ04579.1"/>
    <property type="molecule type" value="Genomic_DNA"/>
</dbReference>
<gene>
    <name evidence="2" type="ORF">Zm00014a_040776</name>
</gene>
<name>A0A3L6D7Q3_MAIZE</name>
<sequence length="86" mass="9372">VEPYLNFFSSSATAPRRPSGQANPPRVPLPGSQAPRRRPPHSSVLSQSASPRRHHGTAHGHQQAAPEQPASRPVPLLHLHSRTSRQ</sequence>
<dbReference type="AlphaFoldDB" id="A0A3L6D7Q3"/>
<comment type="caution">
    <text evidence="2">The sequence shown here is derived from an EMBL/GenBank/DDBJ whole genome shotgun (WGS) entry which is preliminary data.</text>
</comment>
<organism evidence="2 3">
    <name type="scientific">Zea mays</name>
    <name type="common">Maize</name>
    <dbReference type="NCBI Taxonomy" id="4577"/>
    <lineage>
        <taxon>Eukaryota</taxon>
        <taxon>Viridiplantae</taxon>
        <taxon>Streptophyta</taxon>
        <taxon>Embryophyta</taxon>
        <taxon>Tracheophyta</taxon>
        <taxon>Spermatophyta</taxon>
        <taxon>Magnoliopsida</taxon>
        <taxon>Liliopsida</taxon>
        <taxon>Poales</taxon>
        <taxon>Poaceae</taxon>
        <taxon>PACMAD clade</taxon>
        <taxon>Panicoideae</taxon>
        <taxon>Andropogonodae</taxon>
        <taxon>Andropogoneae</taxon>
        <taxon>Tripsacinae</taxon>
        <taxon>Zea</taxon>
    </lineage>
</organism>